<dbReference type="InterPro" id="IPR029058">
    <property type="entry name" value="AB_hydrolase_fold"/>
</dbReference>
<dbReference type="Proteomes" id="UP000500953">
    <property type="component" value="Chromosome"/>
</dbReference>
<dbReference type="Pfam" id="PF00135">
    <property type="entry name" value="COesterase"/>
    <property type="match status" value="1"/>
</dbReference>
<dbReference type="EMBL" id="CP046173">
    <property type="protein sequence ID" value="QIS20619.1"/>
    <property type="molecule type" value="Genomic_DNA"/>
</dbReference>
<evidence type="ECO:0000313" key="3">
    <source>
        <dbReference type="EMBL" id="QIS20619.1"/>
    </source>
</evidence>
<dbReference type="PANTHER" id="PTHR11559">
    <property type="entry name" value="CARBOXYLESTERASE"/>
    <property type="match status" value="1"/>
</dbReference>
<accession>A0A6G9Z4V3</accession>
<dbReference type="InterPro" id="IPR002018">
    <property type="entry name" value="CarbesteraseB"/>
</dbReference>
<reference evidence="3 4" key="1">
    <citation type="journal article" date="2019" name="ACS Chem. Biol.">
        <title>Identification and Mobilization of a Cryptic Antibiotic Biosynthesis Gene Locus from a Human-Pathogenic Nocardia Isolate.</title>
        <authorList>
            <person name="Herisse M."/>
            <person name="Ishida K."/>
            <person name="Porter J.L."/>
            <person name="Howden B."/>
            <person name="Hertweck C."/>
            <person name="Stinear T.P."/>
            <person name="Pidot S.J."/>
        </authorList>
    </citation>
    <scope>NUCLEOTIDE SEQUENCE [LARGE SCALE GENOMIC DNA]</scope>
    <source>
        <strain evidence="3 4">AUSMDU00012715</strain>
    </source>
</reference>
<dbReference type="Gene3D" id="3.40.50.1820">
    <property type="entry name" value="alpha/beta hydrolase"/>
    <property type="match status" value="1"/>
</dbReference>
<sequence length="131" mass="14539">MGFGGIQPCPGDERESSAGHHPARVCVVGRHPSVEVLAGPLRRRPLGQLDDAPCNRGVLDQIAALRWVRNYIAAFGGDPDAVTLIGQLASAPPPTPWRLSRPKRSTRYRWHRWPSCRPNRNGGPIRTHRTR</sequence>
<dbReference type="AlphaFoldDB" id="A0A6G9Z4V3"/>
<gene>
    <name evidence="3" type="ORF">F6W96_22280</name>
</gene>
<evidence type="ECO:0000259" key="2">
    <source>
        <dbReference type="Pfam" id="PF00135"/>
    </source>
</evidence>
<evidence type="ECO:0000313" key="4">
    <source>
        <dbReference type="Proteomes" id="UP000500953"/>
    </source>
</evidence>
<organism evidence="3 4">
    <name type="scientific">Nocardia terpenica</name>
    <dbReference type="NCBI Taxonomy" id="455432"/>
    <lineage>
        <taxon>Bacteria</taxon>
        <taxon>Bacillati</taxon>
        <taxon>Actinomycetota</taxon>
        <taxon>Actinomycetes</taxon>
        <taxon>Mycobacteriales</taxon>
        <taxon>Nocardiaceae</taxon>
        <taxon>Nocardia</taxon>
    </lineage>
</organism>
<feature type="domain" description="Carboxylesterase type B" evidence="2">
    <location>
        <begin position="50"/>
        <end position="89"/>
    </location>
</feature>
<evidence type="ECO:0000256" key="1">
    <source>
        <dbReference type="SAM" id="MobiDB-lite"/>
    </source>
</evidence>
<name>A0A6G9Z4V3_9NOCA</name>
<dbReference type="InterPro" id="IPR050309">
    <property type="entry name" value="Type-B_Carboxylest/Lipase"/>
</dbReference>
<proteinExistence type="predicted"/>
<feature type="region of interest" description="Disordered" evidence="1">
    <location>
        <begin position="1"/>
        <end position="20"/>
    </location>
</feature>
<protein>
    <submittedName>
        <fullName evidence="3">Carboxylesterase family protein</fullName>
    </submittedName>
</protein>
<dbReference type="SUPFAM" id="SSF53474">
    <property type="entry name" value="alpha/beta-Hydrolases"/>
    <property type="match status" value="1"/>
</dbReference>